<keyword evidence="6" id="KW-0520">NAD</keyword>
<accession>A0A9J6QWV5</accession>
<comment type="catalytic activity">
    <reaction evidence="8">
        <text>precorrin-2 + NAD(+) = sirohydrochlorin + NADH + 2 H(+)</text>
        <dbReference type="Rhea" id="RHEA:15613"/>
        <dbReference type="ChEBI" id="CHEBI:15378"/>
        <dbReference type="ChEBI" id="CHEBI:57540"/>
        <dbReference type="ChEBI" id="CHEBI:57945"/>
        <dbReference type="ChEBI" id="CHEBI:58351"/>
        <dbReference type="ChEBI" id="CHEBI:58827"/>
        <dbReference type="EC" id="1.3.1.76"/>
    </reaction>
</comment>
<gene>
    <name evidence="9" type="primary">cobK</name>
    <name evidence="9" type="ORF">OBO34_16655</name>
</gene>
<dbReference type="GO" id="GO:0019354">
    <property type="term" value="P:siroheme biosynthetic process"/>
    <property type="evidence" value="ECO:0007669"/>
    <property type="project" value="InterPro"/>
</dbReference>
<dbReference type="Gene3D" id="3.40.50.720">
    <property type="entry name" value="NAD(P)-binding Rossmann-like Domain"/>
    <property type="match status" value="1"/>
</dbReference>
<dbReference type="SUPFAM" id="SSF51735">
    <property type="entry name" value="NAD(P)-binding Rossmann-fold domains"/>
    <property type="match status" value="1"/>
</dbReference>
<evidence type="ECO:0000256" key="2">
    <source>
        <dbReference type="ARBA" id="ARBA00005010"/>
    </source>
</evidence>
<dbReference type="PANTHER" id="PTHR36925">
    <property type="entry name" value="COBALT-PRECORRIN-6A REDUCTASE"/>
    <property type="match status" value="1"/>
</dbReference>
<name>A0A9J6QWV5_9FIRM</name>
<keyword evidence="5 9" id="KW-0560">Oxidoreductase</keyword>
<dbReference type="Pfam" id="PF13241">
    <property type="entry name" value="NAD_binding_7"/>
    <property type="match status" value="1"/>
</dbReference>
<protein>
    <recommendedName>
        <fullName evidence="3">precorrin-2 dehydrogenase</fullName>
        <ecNumber evidence="3">1.3.1.76</ecNumber>
    </recommendedName>
</protein>
<evidence type="ECO:0000256" key="1">
    <source>
        <dbReference type="ARBA" id="ARBA00004953"/>
    </source>
</evidence>
<evidence type="ECO:0000313" key="9">
    <source>
        <dbReference type="EMBL" id="MCU7379973.1"/>
    </source>
</evidence>
<dbReference type="PROSITE" id="PS51014">
    <property type="entry name" value="COBK_CBIJ"/>
    <property type="match status" value="1"/>
</dbReference>
<dbReference type="GO" id="GO:0043115">
    <property type="term" value="F:precorrin-2 dehydrogenase activity"/>
    <property type="evidence" value="ECO:0007669"/>
    <property type="project" value="UniProtKB-EC"/>
</dbReference>
<dbReference type="InterPro" id="IPR036291">
    <property type="entry name" value="NAD(P)-bd_dom_sf"/>
</dbReference>
<comment type="pathway">
    <text evidence="2">Porphyrin-containing compound metabolism; siroheme biosynthesis; sirohydrochlorin from precorrin-2: step 1/1.</text>
</comment>
<dbReference type="InterPro" id="IPR003723">
    <property type="entry name" value="Precorrin-6x_reduct"/>
</dbReference>
<dbReference type="InterPro" id="IPR006367">
    <property type="entry name" value="Sirohaem_synthase_N"/>
</dbReference>
<dbReference type="Proteomes" id="UP001065549">
    <property type="component" value="Unassembled WGS sequence"/>
</dbReference>
<dbReference type="GO" id="GO:0009236">
    <property type="term" value="P:cobalamin biosynthetic process"/>
    <property type="evidence" value="ECO:0007669"/>
    <property type="project" value="UniProtKB-KW"/>
</dbReference>
<dbReference type="Pfam" id="PF02571">
    <property type="entry name" value="CbiJ"/>
    <property type="match status" value="1"/>
</dbReference>
<dbReference type="RefSeq" id="WP_148394620.1">
    <property type="nucleotide sequence ID" value="NZ_JAOSHN010000007.1"/>
</dbReference>
<dbReference type="PANTHER" id="PTHR36925:SF1">
    <property type="entry name" value="COBALT-PRECORRIN-6A REDUCTASE"/>
    <property type="match status" value="1"/>
</dbReference>
<evidence type="ECO:0000313" key="10">
    <source>
        <dbReference type="Proteomes" id="UP001065549"/>
    </source>
</evidence>
<evidence type="ECO:0000256" key="3">
    <source>
        <dbReference type="ARBA" id="ARBA00012400"/>
    </source>
</evidence>
<dbReference type="EC" id="1.3.1.76" evidence="3"/>
<evidence type="ECO:0000256" key="8">
    <source>
        <dbReference type="ARBA" id="ARBA00047561"/>
    </source>
</evidence>
<evidence type="ECO:0000256" key="7">
    <source>
        <dbReference type="ARBA" id="ARBA00023244"/>
    </source>
</evidence>
<keyword evidence="10" id="KW-1185">Reference proteome</keyword>
<comment type="caution">
    <text evidence="9">The sequence shown here is derived from an EMBL/GenBank/DDBJ whole genome shotgun (WGS) entry which is preliminary data.</text>
</comment>
<evidence type="ECO:0000256" key="6">
    <source>
        <dbReference type="ARBA" id="ARBA00023027"/>
    </source>
</evidence>
<organism evidence="9 10">
    <name type="scientific">Hominibacterium faecale</name>
    <dbReference type="NCBI Taxonomy" id="2839743"/>
    <lineage>
        <taxon>Bacteria</taxon>
        <taxon>Bacillati</taxon>
        <taxon>Bacillota</taxon>
        <taxon>Clostridia</taxon>
        <taxon>Peptostreptococcales</taxon>
        <taxon>Anaerovoracaceae</taxon>
        <taxon>Hominibacterium</taxon>
    </lineage>
</organism>
<dbReference type="NCBIfam" id="TIGR01470">
    <property type="entry name" value="cysG_Nterm"/>
    <property type="match status" value="1"/>
</dbReference>
<evidence type="ECO:0000256" key="5">
    <source>
        <dbReference type="ARBA" id="ARBA00023002"/>
    </source>
</evidence>
<keyword evidence="7" id="KW-0627">Porphyrin biosynthesis</keyword>
<proteinExistence type="predicted"/>
<evidence type="ECO:0000256" key="4">
    <source>
        <dbReference type="ARBA" id="ARBA00022573"/>
    </source>
</evidence>
<keyword evidence="4" id="KW-0169">Cobalamin biosynthesis</keyword>
<comment type="pathway">
    <text evidence="1">Cofactor biosynthesis; adenosylcobalamin biosynthesis.</text>
</comment>
<dbReference type="NCBIfam" id="TIGR00715">
    <property type="entry name" value="precor6x_red"/>
    <property type="match status" value="1"/>
</dbReference>
<dbReference type="GO" id="GO:0016994">
    <property type="term" value="F:precorrin-6A reductase activity"/>
    <property type="evidence" value="ECO:0007669"/>
    <property type="project" value="InterPro"/>
</dbReference>
<dbReference type="EMBL" id="JAOSHN010000007">
    <property type="protein sequence ID" value="MCU7379973.1"/>
    <property type="molecule type" value="Genomic_DNA"/>
</dbReference>
<reference evidence="9" key="1">
    <citation type="submission" date="2022-09" db="EMBL/GenBank/DDBJ databases">
        <title>Culturomic study of gut microbiota in children with autism spectrum disorder.</title>
        <authorList>
            <person name="Efimov B.A."/>
            <person name="Chaplin A.V."/>
            <person name="Sokolova S.R."/>
            <person name="Pikina A.P."/>
            <person name="Korzhanova M."/>
            <person name="Belova V."/>
            <person name="Korostin D."/>
        </authorList>
    </citation>
    <scope>NUCLEOTIDE SEQUENCE</scope>
    <source>
        <strain evidence="9">ASD5510</strain>
    </source>
</reference>
<sequence>MANILIFAGTTEGRKLAEAAAAGQSSTHRFWVSVATEHGRRLLPKDSGRLTVLARRLSRVEMTGLIQREKIQWVIDATHPYAVEATEYIRAAAEDTGASYWRLVRHGEESPDSYTIVDNAKEAADYLKTTSGKVLVTTGSKELEAFTRIPDFEKRLYPRILPTPEMVAKAFSLGFDAAHLICMQGPFSYESNLAMLRQIKADYLVTKESGAAGGFAEKLAAAEEAGAGVIIIGRPQREEGISLEEAMALCSLEEAPKERAAWFPMFCDLTGKQILVVGGGRIAARRIRILSQYDCRLTVVAPQVLAPVKELERQGLLRIKEKPYEEADLLGADLVLAATGDRQLNKSIGETCKQRNITVNVADRKEECDFYFPGVIRHGDLTIGFTAGGKDHALAKKARILIERGLENGLDR</sequence>
<dbReference type="AlphaFoldDB" id="A0A9J6QWV5"/>